<dbReference type="InterPro" id="IPR001810">
    <property type="entry name" value="F-box_dom"/>
</dbReference>
<protein>
    <recommendedName>
        <fullName evidence="1">F-box domain-containing protein</fullName>
    </recommendedName>
</protein>
<dbReference type="CDD" id="cd22160">
    <property type="entry name" value="F-box_AtFBL13-like"/>
    <property type="match status" value="1"/>
</dbReference>
<dbReference type="InterPro" id="IPR036047">
    <property type="entry name" value="F-box-like_dom_sf"/>
</dbReference>
<dbReference type="Proteomes" id="UP000077755">
    <property type="component" value="Chromosome 8"/>
</dbReference>
<dbReference type="EMBL" id="CP093350">
    <property type="protein sequence ID" value="WOH12102.1"/>
    <property type="molecule type" value="Genomic_DNA"/>
</dbReference>
<dbReference type="InterPro" id="IPR053781">
    <property type="entry name" value="F-box_AtFBL13-like"/>
</dbReference>
<dbReference type="SUPFAM" id="SSF81383">
    <property type="entry name" value="F-box domain"/>
    <property type="match status" value="1"/>
</dbReference>
<gene>
    <name evidence="2" type="ORF">DCAR_0831601</name>
</gene>
<evidence type="ECO:0000313" key="2">
    <source>
        <dbReference type="EMBL" id="WOH12102.1"/>
    </source>
</evidence>
<dbReference type="Gene3D" id="1.20.1280.50">
    <property type="match status" value="1"/>
</dbReference>
<dbReference type="InterPro" id="IPR032675">
    <property type="entry name" value="LRR_dom_sf"/>
</dbReference>
<evidence type="ECO:0000259" key="1">
    <source>
        <dbReference type="Pfam" id="PF00646"/>
    </source>
</evidence>
<evidence type="ECO:0000313" key="3">
    <source>
        <dbReference type="Proteomes" id="UP000077755"/>
    </source>
</evidence>
<reference evidence="2" key="2">
    <citation type="submission" date="2022-03" db="EMBL/GenBank/DDBJ databases">
        <title>Draft title - Genomic analysis of global carrot germplasm unveils the trajectory of domestication and the origin of high carotenoid orange carrot.</title>
        <authorList>
            <person name="Iorizzo M."/>
            <person name="Ellison S."/>
            <person name="Senalik D."/>
            <person name="Macko-Podgorni A."/>
            <person name="Grzebelus D."/>
            <person name="Bostan H."/>
            <person name="Rolling W."/>
            <person name="Curaba J."/>
            <person name="Simon P."/>
        </authorList>
    </citation>
    <scope>NUCLEOTIDE SEQUENCE</scope>
    <source>
        <tissue evidence="2">Leaf</tissue>
    </source>
</reference>
<name>A0AAF0XRT4_DAUCS</name>
<proteinExistence type="predicted"/>
<dbReference type="SUPFAM" id="SSF52047">
    <property type="entry name" value="RNI-like"/>
    <property type="match status" value="1"/>
</dbReference>
<sequence length="468" mass="53966">MEISRIKDGKKAVRIGDEDRISMLSDDVIHQILSYLDARLAVQTSVLSKRWKLVWTTLPFLDFKEYNIHDYYTFMNHVFDRRDHISGILKLNLCSTNGLNLWLLKKYIKYAVSHDVQHLTVESHRYCSLSSFNSKTLKELKLTMPFEFEDVMKADCWTLPNLTTLHLKRYGYRFPNKHKVHELCLNLPALKILVLKDCELPEFFSLPMLTTLCLEQCTLPKKVWDLPALLTLQLGDMVFPEDMSDYFLALASLRNLVIDFGHHYIRRLVISSSHLVNLKIKVSLSAVYIFEHKIVVLAPKLCNFEAIGFFRMVYEGSELENAIIKYQDLPLSSTVWRHYQDVIETMFSQLGSTKILSLDLAIIQILYQLLDIVAHWHCPFYNLKHLKLPRGCEESSVSSAVRNYLLGGSPGASIVKPMPQDNVIAQMTPAVSLSIQNVVEEKALETPTKKLIDTTYTNDTLRKLSNYE</sequence>
<organism evidence="2 3">
    <name type="scientific">Daucus carota subsp. sativus</name>
    <name type="common">Carrot</name>
    <dbReference type="NCBI Taxonomy" id="79200"/>
    <lineage>
        <taxon>Eukaryota</taxon>
        <taxon>Viridiplantae</taxon>
        <taxon>Streptophyta</taxon>
        <taxon>Embryophyta</taxon>
        <taxon>Tracheophyta</taxon>
        <taxon>Spermatophyta</taxon>
        <taxon>Magnoliopsida</taxon>
        <taxon>eudicotyledons</taxon>
        <taxon>Gunneridae</taxon>
        <taxon>Pentapetalae</taxon>
        <taxon>asterids</taxon>
        <taxon>campanulids</taxon>
        <taxon>Apiales</taxon>
        <taxon>Apiaceae</taxon>
        <taxon>Apioideae</taxon>
        <taxon>Scandiceae</taxon>
        <taxon>Daucinae</taxon>
        <taxon>Daucus</taxon>
        <taxon>Daucus sect. Daucus</taxon>
    </lineage>
</organism>
<keyword evidence="3" id="KW-1185">Reference proteome</keyword>
<reference evidence="2" key="1">
    <citation type="journal article" date="2016" name="Nat. Genet.">
        <title>A high-quality carrot genome assembly provides new insights into carotenoid accumulation and asterid genome evolution.</title>
        <authorList>
            <person name="Iorizzo M."/>
            <person name="Ellison S."/>
            <person name="Senalik D."/>
            <person name="Zeng P."/>
            <person name="Satapoomin P."/>
            <person name="Huang J."/>
            <person name="Bowman M."/>
            <person name="Iovene M."/>
            <person name="Sanseverino W."/>
            <person name="Cavagnaro P."/>
            <person name="Yildiz M."/>
            <person name="Macko-Podgorni A."/>
            <person name="Moranska E."/>
            <person name="Grzebelus E."/>
            <person name="Grzebelus D."/>
            <person name="Ashrafi H."/>
            <person name="Zheng Z."/>
            <person name="Cheng S."/>
            <person name="Spooner D."/>
            <person name="Van Deynze A."/>
            <person name="Simon P."/>
        </authorList>
    </citation>
    <scope>NUCLEOTIDE SEQUENCE</scope>
    <source>
        <tissue evidence="2">Leaf</tissue>
    </source>
</reference>
<dbReference type="AlphaFoldDB" id="A0AAF0XRT4"/>
<accession>A0AAF0XRT4</accession>
<dbReference type="PANTHER" id="PTHR32212">
    <property type="entry name" value="CYCLIN-LIKE F-BOX"/>
    <property type="match status" value="1"/>
</dbReference>
<dbReference type="Pfam" id="PF00646">
    <property type="entry name" value="F-box"/>
    <property type="match status" value="1"/>
</dbReference>
<feature type="domain" description="F-box" evidence="1">
    <location>
        <begin position="21"/>
        <end position="61"/>
    </location>
</feature>
<dbReference type="Gene3D" id="3.80.10.10">
    <property type="entry name" value="Ribonuclease Inhibitor"/>
    <property type="match status" value="1"/>
</dbReference>
<dbReference type="PANTHER" id="PTHR32212:SF461">
    <property type="entry name" value="F-BOX DOMAIN-CONTAINING PROTEIN"/>
    <property type="match status" value="1"/>
</dbReference>